<name>A0A2C5YBU1_9HYPO</name>
<dbReference type="OrthoDB" id="5413982at2759"/>
<dbReference type="GO" id="GO:0000785">
    <property type="term" value="C:chromatin"/>
    <property type="evidence" value="ECO:0007669"/>
    <property type="project" value="TreeGrafter"/>
</dbReference>
<feature type="region of interest" description="Disordered" evidence="1">
    <location>
        <begin position="1"/>
        <end position="113"/>
    </location>
</feature>
<feature type="compositionally biased region" description="Acidic residues" evidence="1">
    <location>
        <begin position="381"/>
        <end position="392"/>
    </location>
</feature>
<feature type="compositionally biased region" description="Polar residues" evidence="1">
    <location>
        <begin position="291"/>
        <end position="301"/>
    </location>
</feature>
<dbReference type="GO" id="GO:0003682">
    <property type="term" value="F:chromatin binding"/>
    <property type="evidence" value="ECO:0007669"/>
    <property type="project" value="TreeGrafter"/>
</dbReference>
<feature type="region of interest" description="Disordered" evidence="1">
    <location>
        <begin position="152"/>
        <end position="254"/>
    </location>
</feature>
<dbReference type="Gene3D" id="1.10.287.1490">
    <property type="match status" value="1"/>
</dbReference>
<comment type="caution">
    <text evidence="2">The sequence shown here is derived from an EMBL/GenBank/DDBJ whole genome shotgun (WGS) entry which is preliminary data.</text>
</comment>
<feature type="region of interest" description="Disordered" evidence="1">
    <location>
        <begin position="122"/>
        <end position="141"/>
    </location>
</feature>
<proteinExistence type="predicted"/>
<feature type="region of interest" description="Disordered" evidence="1">
    <location>
        <begin position="281"/>
        <end position="301"/>
    </location>
</feature>
<feature type="compositionally biased region" description="Basic and acidic residues" evidence="1">
    <location>
        <begin position="166"/>
        <end position="176"/>
    </location>
</feature>
<feature type="compositionally biased region" description="Basic and acidic residues" evidence="1">
    <location>
        <begin position="228"/>
        <end position="254"/>
    </location>
</feature>
<protein>
    <recommendedName>
        <fullName evidence="4">M protein repeat protein</fullName>
    </recommendedName>
</protein>
<evidence type="ECO:0000313" key="3">
    <source>
        <dbReference type="Proteomes" id="UP000226192"/>
    </source>
</evidence>
<sequence>MADAEEKARQEKLAAARKRVEEMKKKKLAKEAATKKDDSPSDAADKPPEIPAPDEATAVDDEAAADESEAPCTPSLAQQSKLRSTSFRSGPGLPPISPGLVSPDGSSGDTAADIYRKHVARIEELERDNKRMAKETADAERRWKKLEEELSDLREAENTEVSAKPTGDDAQEKLKNEIASLQRQNAQLQQQVSRGSGHRPSVSVASPPSELQADLDSKTATIEQMEMELSKLKAKVERQETSSSTEREQVTALEEKLARAEAAAGKAQRELADVKRNLERATEKAVKEGSQRSSAETRVQTLETELEQLRSAKSELEIRADALEKKAATLTTLHKEHDARCQTLRKDKDKAEKEAGQLGAKVDKLESENSRLRSRKSTDGGLDDEGVDELEDEERKRMQTRIRSLEHQVHELRSGAWIEKRREMESMGAGFQDVDLTGSNSFASPGHKKPSGGGFGDFFTSGLNALAGTTAGGNELLDDDDLDFDEDAFRRAHEEEARNRIERIKEIKRSLKHWEGWRLDIVDMRRGGGEGIGDIFEV</sequence>
<organism evidence="2 3">
    <name type="scientific">Ophiocordyceps australis</name>
    <dbReference type="NCBI Taxonomy" id="1399860"/>
    <lineage>
        <taxon>Eukaryota</taxon>
        <taxon>Fungi</taxon>
        <taxon>Dikarya</taxon>
        <taxon>Ascomycota</taxon>
        <taxon>Pezizomycotina</taxon>
        <taxon>Sordariomycetes</taxon>
        <taxon>Hypocreomycetidae</taxon>
        <taxon>Hypocreales</taxon>
        <taxon>Ophiocordycipitaceae</taxon>
        <taxon>Ophiocordyceps</taxon>
    </lineage>
</organism>
<feature type="compositionally biased region" description="Acidic residues" evidence="1">
    <location>
        <begin position="57"/>
        <end position="69"/>
    </location>
</feature>
<feature type="compositionally biased region" description="Basic and acidic residues" evidence="1">
    <location>
        <begin position="281"/>
        <end position="290"/>
    </location>
</feature>
<feature type="compositionally biased region" description="Basic and acidic residues" evidence="1">
    <location>
        <begin position="1"/>
        <end position="48"/>
    </location>
</feature>
<keyword evidence="3" id="KW-1185">Reference proteome</keyword>
<dbReference type="PANTHER" id="PTHR43941">
    <property type="entry name" value="STRUCTURAL MAINTENANCE OF CHROMOSOMES PROTEIN 2"/>
    <property type="match status" value="1"/>
</dbReference>
<accession>A0A2C5YBU1</accession>
<dbReference type="GO" id="GO:0000796">
    <property type="term" value="C:condensin complex"/>
    <property type="evidence" value="ECO:0007669"/>
    <property type="project" value="TreeGrafter"/>
</dbReference>
<feature type="compositionally biased region" description="Low complexity" evidence="1">
    <location>
        <begin position="179"/>
        <end position="194"/>
    </location>
</feature>
<evidence type="ECO:0008006" key="4">
    <source>
        <dbReference type="Google" id="ProtNLM"/>
    </source>
</evidence>
<reference evidence="2 3" key="1">
    <citation type="submission" date="2017-06" db="EMBL/GenBank/DDBJ databases">
        <title>Ant-infecting Ophiocordyceps genomes reveal a high diversity of potential behavioral manipulation genes and a possible major role for enterotoxins.</title>
        <authorList>
            <person name="De Bekker C."/>
            <person name="Evans H.C."/>
            <person name="Brachmann A."/>
            <person name="Hughes D.P."/>
        </authorList>
    </citation>
    <scope>NUCLEOTIDE SEQUENCE [LARGE SCALE GENOMIC DNA]</scope>
    <source>
        <strain evidence="2 3">Map64</strain>
    </source>
</reference>
<dbReference type="STRING" id="1399860.A0A2C5YBU1"/>
<dbReference type="PANTHER" id="PTHR43941:SF1">
    <property type="entry name" value="STRUCTURAL MAINTENANCE OF CHROMOSOMES PROTEIN 2"/>
    <property type="match status" value="1"/>
</dbReference>
<feature type="compositionally biased region" description="Basic and acidic residues" evidence="1">
    <location>
        <begin position="329"/>
        <end position="371"/>
    </location>
</feature>
<evidence type="ECO:0000313" key="2">
    <source>
        <dbReference type="EMBL" id="PHH64341.1"/>
    </source>
</evidence>
<evidence type="ECO:0000256" key="1">
    <source>
        <dbReference type="SAM" id="MobiDB-lite"/>
    </source>
</evidence>
<dbReference type="GO" id="GO:0000793">
    <property type="term" value="C:condensed chromosome"/>
    <property type="evidence" value="ECO:0007669"/>
    <property type="project" value="TreeGrafter"/>
</dbReference>
<feature type="compositionally biased region" description="Polar residues" evidence="1">
    <location>
        <begin position="75"/>
        <end position="88"/>
    </location>
</feature>
<dbReference type="AlphaFoldDB" id="A0A2C5YBU1"/>
<dbReference type="EMBL" id="NJET01000032">
    <property type="protein sequence ID" value="PHH64341.1"/>
    <property type="molecule type" value="Genomic_DNA"/>
</dbReference>
<dbReference type="Proteomes" id="UP000226192">
    <property type="component" value="Unassembled WGS sequence"/>
</dbReference>
<dbReference type="GO" id="GO:0007076">
    <property type="term" value="P:mitotic chromosome condensation"/>
    <property type="evidence" value="ECO:0007669"/>
    <property type="project" value="TreeGrafter"/>
</dbReference>
<feature type="region of interest" description="Disordered" evidence="1">
    <location>
        <begin position="329"/>
        <end position="397"/>
    </location>
</feature>
<gene>
    <name evidence="2" type="ORF">CDD81_4698</name>
</gene>